<dbReference type="InterPro" id="IPR000116">
    <property type="entry name" value="HMGA"/>
</dbReference>
<feature type="domain" description="PPC" evidence="8">
    <location>
        <begin position="113"/>
        <end position="248"/>
    </location>
</feature>
<comment type="subcellular location">
    <subcellularLocation>
        <location evidence="6">Nucleus</location>
    </subcellularLocation>
</comment>
<keyword evidence="4 6" id="KW-0238">DNA-binding</keyword>
<evidence type="ECO:0000313" key="10">
    <source>
        <dbReference type="Proteomes" id="UP000826271"/>
    </source>
</evidence>
<keyword evidence="2" id="KW-0677">Repeat</keyword>
<organism evidence="9 10">
    <name type="scientific">Buddleja alternifolia</name>
    <dbReference type="NCBI Taxonomy" id="168488"/>
    <lineage>
        <taxon>Eukaryota</taxon>
        <taxon>Viridiplantae</taxon>
        <taxon>Streptophyta</taxon>
        <taxon>Embryophyta</taxon>
        <taxon>Tracheophyta</taxon>
        <taxon>Spermatophyta</taxon>
        <taxon>Magnoliopsida</taxon>
        <taxon>eudicotyledons</taxon>
        <taxon>Gunneridae</taxon>
        <taxon>Pentapetalae</taxon>
        <taxon>asterids</taxon>
        <taxon>lamiids</taxon>
        <taxon>Lamiales</taxon>
        <taxon>Scrophulariaceae</taxon>
        <taxon>Buddlejeae</taxon>
        <taxon>Buddleja</taxon>
    </lineage>
</organism>
<dbReference type="GO" id="GO:0003680">
    <property type="term" value="F:minor groove of adenine-thymine-rich DNA binding"/>
    <property type="evidence" value="ECO:0007669"/>
    <property type="project" value="UniProtKB-UniRule"/>
</dbReference>
<accession>A0AAV6WLZ6</accession>
<dbReference type="InterPro" id="IPR039605">
    <property type="entry name" value="AHL"/>
</dbReference>
<dbReference type="EMBL" id="WHWC01000013">
    <property type="protein sequence ID" value="KAG8371208.1"/>
    <property type="molecule type" value="Genomic_DNA"/>
</dbReference>
<feature type="region of interest" description="Disordered" evidence="7">
    <location>
        <begin position="1"/>
        <end position="106"/>
    </location>
</feature>
<dbReference type="GO" id="GO:0000785">
    <property type="term" value="C:chromatin"/>
    <property type="evidence" value="ECO:0007669"/>
    <property type="project" value="InterPro"/>
</dbReference>
<comment type="caution">
    <text evidence="9">The sequence shown here is derived from an EMBL/GenBank/DDBJ whole genome shotgun (WGS) entry which is preliminary data.</text>
</comment>
<evidence type="ECO:0000256" key="3">
    <source>
        <dbReference type="ARBA" id="ARBA00023015"/>
    </source>
</evidence>
<evidence type="ECO:0000256" key="1">
    <source>
        <dbReference type="ARBA" id="ARBA00003687"/>
    </source>
</evidence>
<comment type="function">
    <text evidence="1 6">Transcription factor that specifically binds AT-rich DNA sequences related to the nuclear matrix attachment regions (MARs).</text>
</comment>
<evidence type="ECO:0000259" key="8">
    <source>
        <dbReference type="PROSITE" id="PS51742"/>
    </source>
</evidence>
<evidence type="ECO:0000256" key="6">
    <source>
        <dbReference type="RuleBase" id="RU367031"/>
    </source>
</evidence>
<keyword evidence="10" id="KW-1185">Reference proteome</keyword>
<dbReference type="InterPro" id="IPR005175">
    <property type="entry name" value="PPC_dom"/>
</dbReference>
<evidence type="ECO:0000256" key="4">
    <source>
        <dbReference type="ARBA" id="ARBA00023125"/>
    </source>
</evidence>
<dbReference type="Gene3D" id="3.30.1330.80">
    <property type="entry name" value="Hypothetical protein, similar to alpha- acetolactate decarboxylase, domain 2"/>
    <property type="match status" value="1"/>
</dbReference>
<feature type="compositionally biased region" description="Basic and acidic residues" evidence="7">
    <location>
        <begin position="27"/>
        <end position="40"/>
    </location>
</feature>
<dbReference type="PANTHER" id="PTHR31500">
    <property type="entry name" value="AT-HOOK MOTIF NUCLEAR-LOCALIZED PROTEIN 9"/>
    <property type="match status" value="1"/>
</dbReference>
<gene>
    <name evidence="9" type="ORF">BUALT_Bualt13G0063400</name>
</gene>
<dbReference type="GO" id="GO:0005634">
    <property type="term" value="C:nucleus"/>
    <property type="evidence" value="ECO:0007669"/>
    <property type="project" value="UniProtKB-SubCell"/>
</dbReference>
<keyword evidence="3 6" id="KW-0805">Transcription regulation</keyword>
<evidence type="ECO:0000256" key="5">
    <source>
        <dbReference type="ARBA" id="ARBA00023163"/>
    </source>
</evidence>
<comment type="domain">
    <text evidence="6">The PPC domain mediates interactions between AHL proteins.</text>
</comment>
<dbReference type="Pfam" id="PF03479">
    <property type="entry name" value="PCC"/>
    <property type="match status" value="1"/>
</dbReference>
<reference evidence="9" key="1">
    <citation type="submission" date="2019-10" db="EMBL/GenBank/DDBJ databases">
        <authorList>
            <person name="Zhang R."/>
            <person name="Pan Y."/>
            <person name="Wang J."/>
            <person name="Ma R."/>
            <person name="Yu S."/>
        </authorList>
    </citation>
    <scope>NUCLEOTIDE SEQUENCE</scope>
    <source>
        <strain evidence="9">LA-IB0</strain>
        <tissue evidence="9">Leaf</tissue>
    </source>
</reference>
<evidence type="ECO:0000256" key="2">
    <source>
        <dbReference type="ARBA" id="ARBA00022737"/>
    </source>
</evidence>
<proteinExistence type="predicted"/>
<keyword evidence="5 6" id="KW-0804">Transcription</keyword>
<dbReference type="PRINTS" id="PR00930">
    <property type="entry name" value="HIGHMOBLTYIY"/>
</dbReference>
<protein>
    <recommendedName>
        <fullName evidence="6">AT-hook motif nuclear-localized protein</fullName>
    </recommendedName>
</protein>
<dbReference type="Pfam" id="PF02178">
    <property type="entry name" value="AT_hook"/>
    <property type="match status" value="2"/>
</dbReference>
<keyword evidence="6" id="KW-0539">Nucleus</keyword>
<dbReference type="SUPFAM" id="SSF117856">
    <property type="entry name" value="AF0104/ALDC/Ptd012-like"/>
    <property type="match status" value="1"/>
</dbReference>
<dbReference type="PRINTS" id="PR00929">
    <property type="entry name" value="ATHOOK"/>
</dbReference>
<evidence type="ECO:0000313" key="9">
    <source>
        <dbReference type="EMBL" id="KAG8371208.1"/>
    </source>
</evidence>
<dbReference type="CDD" id="cd11378">
    <property type="entry name" value="DUF296"/>
    <property type="match status" value="1"/>
</dbReference>
<dbReference type="InterPro" id="IPR017956">
    <property type="entry name" value="AT_hook_DNA-bd_motif"/>
</dbReference>
<dbReference type="Proteomes" id="UP000826271">
    <property type="component" value="Unassembled WGS sequence"/>
</dbReference>
<dbReference type="SMART" id="SM00384">
    <property type="entry name" value="AT_hook"/>
    <property type="match status" value="2"/>
</dbReference>
<dbReference type="PANTHER" id="PTHR31500:SF96">
    <property type="entry name" value="AT-HOOK MOTIF NUCLEAR-LOCALIZED PROTEIN 7"/>
    <property type="match status" value="1"/>
</dbReference>
<dbReference type="AlphaFoldDB" id="A0AAV6WLZ6"/>
<dbReference type="PROSITE" id="PS51742">
    <property type="entry name" value="PPC"/>
    <property type="match status" value="1"/>
</dbReference>
<dbReference type="GO" id="GO:0006355">
    <property type="term" value="P:regulation of DNA-templated transcription"/>
    <property type="evidence" value="ECO:0007669"/>
    <property type="project" value="InterPro"/>
</dbReference>
<evidence type="ECO:0000256" key="7">
    <source>
        <dbReference type="SAM" id="MobiDB-lite"/>
    </source>
</evidence>
<sequence>MEGENKNDAAPQEVFPVSETAEVAVGVEEKSNDFGGDDNHGGVAIGAANGGEADLSGKRKRGRPRKQPVEVRREFMAAAPELLASPQKRGRGRPKGSGNLRASYGGTAVDSTGSNFTPHIITVQTGENIVQRICSFSQSASESICILSACGTVSTAEIIQPGSCGGILRYNGRFEIVSLNGSRTNNGRGGQNCVISVQLANQDCRLFGGAIAGSLIAGGPTQLVIATFRQKLREQLRAKHSIEPLKPSNEAVPERTENGKLVDAETSGLPPVSAVPAPPFGDMDKMMNGPDVINHASSQPFYWNALQ</sequence>
<name>A0AAV6WLZ6_9LAMI</name>